<gene>
    <name evidence="3" type="ORF">MNOR_LOCUS12806</name>
</gene>
<evidence type="ECO:0000256" key="1">
    <source>
        <dbReference type="SAM" id="MobiDB-lite"/>
    </source>
</evidence>
<organism evidence="3 4">
    <name type="scientific">Meganyctiphanes norvegica</name>
    <name type="common">Northern krill</name>
    <name type="synonym">Thysanopoda norvegica</name>
    <dbReference type="NCBI Taxonomy" id="48144"/>
    <lineage>
        <taxon>Eukaryota</taxon>
        <taxon>Metazoa</taxon>
        <taxon>Ecdysozoa</taxon>
        <taxon>Arthropoda</taxon>
        <taxon>Crustacea</taxon>
        <taxon>Multicrustacea</taxon>
        <taxon>Malacostraca</taxon>
        <taxon>Eumalacostraca</taxon>
        <taxon>Eucarida</taxon>
        <taxon>Euphausiacea</taxon>
        <taxon>Euphausiidae</taxon>
        <taxon>Meganyctiphanes</taxon>
    </lineage>
</organism>
<dbReference type="EMBL" id="CAXKWB010007138">
    <property type="protein sequence ID" value="CAL4085763.1"/>
    <property type="molecule type" value="Genomic_DNA"/>
</dbReference>
<reference evidence="3 4" key="1">
    <citation type="submission" date="2024-05" db="EMBL/GenBank/DDBJ databases">
        <authorList>
            <person name="Wallberg A."/>
        </authorList>
    </citation>
    <scope>NUCLEOTIDE SEQUENCE [LARGE SCALE GENOMIC DNA]</scope>
</reference>
<proteinExistence type="predicted"/>
<feature type="non-terminal residue" evidence="3">
    <location>
        <position position="443"/>
    </location>
</feature>
<evidence type="ECO:0000259" key="2">
    <source>
        <dbReference type="Pfam" id="PF04194"/>
    </source>
</evidence>
<dbReference type="GO" id="GO:0005737">
    <property type="term" value="C:cytoplasm"/>
    <property type="evidence" value="ECO:0007669"/>
    <property type="project" value="InterPro"/>
</dbReference>
<feature type="region of interest" description="Disordered" evidence="1">
    <location>
        <begin position="108"/>
        <end position="151"/>
    </location>
</feature>
<comment type="caution">
    <text evidence="3">The sequence shown here is derived from an EMBL/GenBank/DDBJ whole genome shotgun (WGS) entry which is preliminary data.</text>
</comment>
<feature type="compositionally biased region" description="Acidic residues" evidence="1">
    <location>
        <begin position="128"/>
        <end position="138"/>
    </location>
</feature>
<dbReference type="AlphaFoldDB" id="A0AAV2QKC6"/>
<evidence type="ECO:0000313" key="4">
    <source>
        <dbReference type="Proteomes" id="UP001497623"/>
    </source>
</evidence>
<dbReference type="GO" id="GO:0006915">
    <property type="term" value="P:apoptotic process"/>
    <property type="evidence" value="ECO:0007669"/>
    <property type="project" value="TreeGrafter"/>
</dbReference>
<dbReference type="Pfam" id="PF04194">
    <property type="entry name" value="PDCD2_C"/>
    <property type="match status" value="1"/>
</dbReference>
<protein>
    <recommendedName>
        <fullName evidence="2">Programmed cell death protein 2 C-terminal domain-containing protein</fullName>
    </recommendedName>
</protein>
<dbReference type="PANTHER" id="PTHR46421">
    <property type="entry name" value="PROGRAMMED CELL DEATH PROTEIN 2-LIKE"/>
    <property type="match status" value="1"/>
</dbReference>
<dbReference type="InterPro" id="IPR007320">
    <property type="entry name" value="PDCD2_C"/>
</dbReference>
<feature type="compositionally biased region" description="Low complexity" evidence="1">
    <location>
        <begin position="139"/>
        <end position="150"/>
    </location>
</feature>
<keyword evidence="4" id="KW-1185">Reference proteome</keyword>
<dbReference type="InterPro" id="IPR052815">
    <property type="entry name" value="PDCD2-like_regulator"/>
</dbReference>
<dbReference type="Proteomes" id="UP001497623">
    <property type="component" value="Unassembled WGS sequence"/>
</dbReference>
<name>A0AAV2QKC6_MEGNR</name>
<evidence type="ECO:0000313" key="3">
    <source>
        <dbReference type="EMBL" id="CAL4085763.1"/>
    </source>
</evidence>
<dbReference type="PANTHER" id="PTHR46421:SF1">
    <property type="entry name" value="PROGRAMMED CELL DEATH PROTEIN 2-LIKE"/>
    <property type="match status" value="1"/>
</dbReference>
<accession>A0AAV2QKC6</accession>
<sequence>MFPQLSPATVLKGFRTRITNAKYPPISDHPKSEGRYWLNGLCGVSIRSALQQHYLGTWISAFKHFLSFRCKHIIIILYIWACPWKTCWAKRNRLQSWTCIRSQLKDPESIRASPTQSPPPSAISNEETWFDDEDDWGNDNDGNGNSPDSNFKTSSQIYLDNMIKKSGCVTENVSGESGSNLNNMNSNTSMINDVARCMERKLNLIKDDPNANEALVCGAVGMVIGGSDGAEASALIEGPEGDMIAIDTPEQPTTDIPALFQEAAVIDANVDVTFIPYYLVSDVEPGEEKGFSEHERDLLTRYTHDTGHQLREEDEACGDGKGGDGVYEKDVAHHGDVLLHKFKKRISRSPQQVLRYCREPGANPLWLHPPSPQDLNTKCSHCGAPTIPELQITPQAIINLKVASVTGTPLEFGTVVVYSCVDSCWIDTDPWRQENVIVQCEVI</sequence>
<feature type="domain" description="Programmed cell death protein 2 C-terminal" evidence="2">
    <location>
        <begin position="338"/>
        <end position="439"/>
    </location>
</feature>